<dbReference type="AlphaFoldDB" id="A0A0A9FR53"/>
<proteinExistence type="predicted"/>
<accession>A0A0A9FR53</accession>
<sequence length="24" mass="2877">MLRELVLPWCIQDTMLHCNAKYAK</sequence>
<dbReference type="EMBL" id="GBRH01182581">
    <property type="protein sequence ID" value="JAE15315.1"/>
    <property type="molecule type" value="Transcribed_RNA"/>
</dbReference>
<evidence type="ECO:0000313" key="1">
    <source>
        <dbReference type="EMBL" id="JAE15315.1"/>
    </source>
</evidence>
<reference evidence="1" key="2">
    <citation type="journal article" date="2015" name="Data Brief">
        <title>Shoot transcriptome of the giant reed, Arundo donax.</title>
        <authorList>
            <person name="Barrero R.A."/>
            <person name="Guerrero F.D."/>
            <person name="Moolhuijzen P."/>
            <person name="Goolsby J.A."/>
            <person name="Tidwell J."/>
            <person name="Bellgard S.E."/>
            <person name="Bellgard M.I."/>
        </authorList>
    </citation>
    <scope>NUCLEOTIDE SEQUENCE</scope>
    <source>
        <tissue evidence="1">Shoot tissue taken approximately 20 cm above the soil surface</tissue>
    </source>
</reference>
<reference evidence="1" key="1">
    <citation type="submission" date="2014-09" db="EMBL/GenBank/DDBJ databases">
        <authorList>
            <person name="Magalhaes I.L.F."/>
            <person name="Oliveira U."/>
            <person name="Santos F.R."/>
            <person name="Vidigal T.H.D.A."/>
            <person name="Brescovit A.D."/>
            <person name="Santos A.J."/>
        </authorList>
    </citation>
    <scope>NUCLEOTIDE SEQUENCE</scope>
    <source>
        <tissue evidence="1">Shoot tissue taken approximately 20 cm above the soil surface</tissue>
    </source>
</reference>
<organism evidence="1">
    <name type="scientific">Arundo donax</name>
    <name type="common">Giant reed</name>
    <name type="synonym">Donax arundinaceus</name>
    <dbReference type="NCBI Taxonomy" id="35708"/>
    <lineage>
        <taxon>Eukaryota</taxon>
        <taxon>Viridiplantae</taxon>
        <taxon>Streptophyta</taxon>
        <taxon>Embryophyta</taxon>
        <taxon>Tracheophyta</taxon>
        <taxon>Spermatophyta</taxon>
        <taxon>Magnoliopsida</taxon>
        <taxon>Liliopsida</taxon>
        <taxon>Poales</taxon>
        <taxon>Poaceae</taxon>
        <taxon>PACMAD clade</taxon>
        <taxon>Arundinoideae</taxon>
        <taxon>Arundineae</taxon>
        <taxon>Arundo</taxon>
    </lineage>
</organism>
<protein>
    <submittedName>
        <fullName evidence="1">Uncharacterized protein</fullName>
    </submittedName>
</protein>
<name>A0A0A9FR53_ARUDO</name>